<dbReference type="OrthoDB" id="7182479at2"/>
<dbReference type="Pfam" id="PF13930">
    <property type="entry name" value="Endonuclea_NS_2"/>
    <property type="match status" value="1"/>
</dbReference>
<accession>A0A502FFM1</accession>
<dbReference type="EMBL" id="RCZC01000009">
    <property type="protein sequence ID" value="TPG48208.1"/>
    <property type="molecule type" value="Genomic_DNA"/>
</dbReference>
<dbReference type="AlphaFoldDB" id="A0A502FFM1"/>
<comment type="caution">
    <text evidence="2">The sequence shown here is derived from an EMBL/GenBank/DDBJ whole genome shotgun (WGS) entry which is preliminary data.</text>
</comment>
<gene>
    <name evidence="2" type="ORF">EAH76_20480</name>
</gene>
<dbReference type="Proteomes" id="UP000319931">
    <property type="component" value="Unassembled WGS sequence"/>
</dbReference>
<name>A0A502FFM1_9SPHN</name>
<evidence type="ECO:0000313" key="3">
    <source>
        <dbReference type="Proteomes" id="UP000319931"/>
    </source>
</evidence>
<organism evidence="2 3">
    <name type="scientific">Sphingomonas glacialis</name>
    <dbReference type="NCBI Taxonomy" id="658225"/>
    <lineage>
        <taxon>Bacteria</taxon>
        <taxon>Pseudomonadati</taxon>
        <taxon>Pseudomonadota</taxon>
        <taxon>Alphaproteobacteria</taxon>
        <taxon>Sphingomonadales</taxon>
        <taxon>Sphingomonadaceae</taxon>
        <taxon>Sphingomonas</taxon>
    </lineage>
</organism>
<keyword evidence="3" id="KW-1185">Reference proteome</keyword>
<dbReference type="InterPro" id="IPR044927">
    <property type="entry name" value="Endonuclea_NS_2"/>
</dbReference>
<sequence>MVRGFARRVVDDGSSVPSRNPQWLRISDRRCGRTRRVSGTLTRADAQVRSRVAQVQAGGSDRRSIDEGGPYIATRFNGPTDAFDQFVQNANFNRGQSRLMEDQWAKESGQGGLSAERSCQVLAGSPKLLR</sequence>
<evidence type="ECO:0000313" key="2">
    <source>
        <dbReference type="EMBL" id="TPG48208.1"/>
    </source>
</evidence>
<proteinExistence type="predicted"/>
<protein>
    <recommendedName>
        <fullName evidence="1">Type VII secretion system protein EssD-like domain-containing protein</fullName>
    </recommendedName>
</protein>
<feature type="domain" description="Type VII secretion system protein EssD-like" evidence="1">
    <location>
        <begin position="31"/>
        <end position="106"/>
    </location>
</feature>
<evidence type="ECO:0000259" key="1">
    <source>
        <dbReference type="Pfam" id="PF13930"/>
    </source>
</evidence>
<reference evidence="2 3" key="1">
    <citation type="journal article" date="2019" name="Environ. Microbiol.">
        <title>Species interactions and distinct microbial communities in high Arctic permafrost affected cryosols are associated with the CH4 and CO2 gas fluxes.</title>
        <authorList>
            <person name="Altshuler I."/>
            <person name="Hamel J."/>
            <person name="Turney S."/>
            <person name="Magnuson E."/>
            <person name="Levesque R."/>
            <person name="Greer C."/>
            <person name="Whyte L.G."/>
        </authorList>
    </citation>
    <scope>NUCLEOTIDE SEQUENCE [LARGE SCALE GENOMIC DNA]</scope>
    <source>
        <strain evidence="2 3">E6.1</strain>
    </source>
</reference>